<evidence type="ECO:0000256" key="1">
    <source>
        <dbReference type="SAM" id="Coils"/>
    </source>
</evidence>
<feature type="region of interest" description="Disordered" evidence="2">
    <location>
        <begin position="213"/>
        <end position="232"/>
    </location>
</feature>
<keyword evidence="1" id="KW-0175">Coiled coil</keyword>
<sequence>MEAKRVPISCFPVGQPRVPSLLASWGPRSAPSRTHARAPSRTQVAREKLRKYVFDRVNAHNVLIHLVRRRGQKLESLQLELASLRNQPDATKDELRQLQIIRQLENNIEKTVIKITTSQNIRTLYKVLLDYLKKVLAEYPTELDKLQNLVANYCSELSDMTVMSQDAMMITDEVKMNMRQGEATFIEERRARENRLNQQKKLIDKIHTKETRPEGLGLPLQSDEYGKRKGEEKRNFRSRYTIPDKSDYFGRKGQICRAVLPPLASRLKDIAGRFLAQKNTEENLELQMEDCEERRMQLEALMKKLELEEAVLKFHQTPSSVGFTSIHKKMKNMLEEEEARLQQVQNNMNKSQQLLLIIQTGPPCGTTGRTSWPSDLQKEIPVSDTLDVYGKLEYCEGKLIYLAERMQTLSRNEEVDTKVRDTLESTTLREKHNTRITFEDPEEDMIETFQFADVDHSYVPSRAEIKRQGQRLIEAKLKGAKKKKK</sequence>
<dbReference type="PANTHER" id="PTHR47115:SF1">
    <property type="entry name" value="COILED-COIL DOMAIN-CONTAINING PROTEIN 183"/>
    <property type="match status" value="1"/>
</dbReference>
<accession>A0ABQ0EGZ6</accession>
<comment type="caution">
    <text evidence="3">The sequence shown here is derived from an EMBL/GenBank/DDBJ whole genome shotgun (WGS) entry which is preliminary data.</text>
</comment>
<gene>
    <name evidence="3" type="ORF">APTSU1_000131100</name>
</gene>
<dbReference type="Proteomes" id="UP001623349">
    <property type="component" value="Unassembled WGS sequence"/>
</dbReference>
<dbReference type="EMBL" id="BAAFST010000002">
    <property type="protein sequence ID" value="GAB1286081.1"/>
    <property type="molecule type" value="Genomic_DNA"/>
</dbReference>
<evidence type="ECO:0000313" key="3">
    <source>
        <dbReference type="EMBL" id="GAB1286081.1"/>
    </source>
</evidence>
<organism evidence="3 4">
    <name type="scientific">Apodemus speciosus</name>
    <name type="common">Large Japanese field mouse</name>
    <dbReference type="NCBI Taxonomy" id="105296"/>
    <lineage>
        <taxon>Eukaryota</taxon>
        <taxon>Metazoa</taxon>
        <taxon>Chordata</taxon>
        <taxon>Craniata</taxon>
        <taxon>Vertebrata</taxon>
        <taxon>Euteleostomi</taxon>
        <taxon>Mammalia</taxon>
        <taxon>Eutheria</taxon>
        <taxon>Euarchontoglires</taxon>
        <taxon>Glires</taxon>
        <taxon>Rodentia</taxon>
        <taxon>Myomorpha</taxon>
        <taxon>Muroidea</taxon>
        <taxon>Muridae</taxon>
        <taxon>Murinae</taxon>
        <taxon>Apodemus</taxon>
    </lineage>
</organism>
<name>A0ABQ0EGZ6_APOSI</name>
<dbReference type="PANTHER" id="PTHR47115">
    <property type="entry name" value="COILED-COIL DOMAIN-CONTAINING PROTEIN 183"/>
    <property type="match status" value="1"/>
</dbReference>
<keyword evidence="4" id="KW-1185">Reference proteome</keyword>
<dbReference type="InterPro" id="IPR043247">
    <property type="entry name" value="CCDC183"/>
</dbReference>
<proteinExistence type="predicted"/>
<evidence type="ECO:0000313" key="4">
    <source>
        <dbReference type="Proteomes" id="UP001623349"/>
    </source>
</evidence>
<protein>
    <submittedName>
        <fullName evidence="3">Coiled-coil domain-containing protein 183</fullName>
    </submittedName>
</protein>
<evidence type="ECO:0000256" key="2">
    <source>
        <dbReference type="SAM" id="MobiDB-lite"/>
    </source>
</evidence>
<feature type="coiled-coil region" evidence="1">
    <location>
        <begin position="274"/>
        <end position="354"/>
    </location>
</feature>
<reference evidence="3 4" key="1">
    <citation type="submission" date="2024-08" db="EMBL/GenBank/DDBJ databases">
        <title>The draft genome of Apodemus speciosus.</title>
        <authorList>
            <person name="Nabeshima K."/>
            <person name="Suzuki S."/>
            <person name="Onuma M."/>
        </authorList>
    </citation>
    <scope>NUCLEOTIDE SEQUENCE [LARGE SCALE GENOMIC DNA]</scope>
    <source>
        <strain evidence="3">IB14-021</strain>
    </source>
</reference>